<gene>
    <name evidence="2" type="ORF">CKAH01_15487</name>
</gene>
<evidence type="ECO:0000313" key="2">
    <source>
        <dbReference type="EMBL" id="KAK2766538.1"/>
    </source>
</evidence>
<feature type="region of interest" description="Disordered" evidence="1">
    <location>
        <begin position="1"/>
        <end position="20"/>
    </location>
</feature>
<dbReference type="EMBL" id="VYYT01000123">
    <property type="protein sequence ID" value="KAK2766538.1"/>
    <property type="molecule type" value="Genomic_DNA"/>
</dbReference>
<feature type="region of interest" description="Disordered" evidence="1">
    <location>
        <begin position="256"/>
        <end position="367"/>
    </location>
</feature>
<feature type="region of interest" description="Disordered" evidence="1">
    <location>
        <begin position="79"/>
        <end position="141"/>
    </location>
</feature>
<feature type="compositionally biased region" description="Basic and acidic residues" evidence="1">
    <location>
        <begin position="291"/>
        <end position="300"/>
    </location>
</feature>
<organism evidence="2 3">
    <name type="scientific">Colletotrichum kahawae</name>
    <name type="common">Coffee berry disease fungus</name>
    <dbReference type="NCBI Taxonomy" id="34407"/>
    <lineage>
        <taxon>Eukaryota</taxon>
        <taxon>Fungi</taxon>
        <taxon>Dikarya</taxon>
        <taxon>Ascomycota</taxon>
        <taxon>Pezizomycotina</taxon>
        <taxon>Sordariomycetes</taxon>
        <taxon>Hypocreomycetidae</taxon>
        <taxon>Glomerellales</taxon>
        <taxon>Glomerellaceae</taxon>
        <taxon>Colletotrichum</taxon>
        <taxon>Colletotrichum gloeosporioides species complex</taxon>
    </lineage>
</organism>
<name>A0AAD9YID7_COLKA</name>
<keyword evidence="3" id="KW-1185">Reference proteome</keyword>
<comment type="caution">
    <text evidence="2">The sequence shown here is derived from an EMBL/GenBank/DDBJ whole genome shotgun (WGS) entry which is preliminary data.</text>
</comment>
<evidence type="ECO:0000313" key="3">
    <source>
        <dbReference type="Proteomes" id="UP001281614"/>
    </source>
</evidence>
<feature type="compositionally biased region" description="Polar residues" evidence="1">
    <location>
        <begin position="114"/>
        <end position="128"/>
    </location>
</feature>
<proteinExistence type="predicted"/>
<dbReference type="AlphaFoldDB" id="A0AAD9YID7"/>
<dbReference type="Proteomes" id="UP001281614">
    <property type="component" value="Unassembled WGS sequence"/>
</dbReference>
<protein>
    <submittedName>
        <fullName evidence="2">Uncharacterized protein</fullName>
    </submittedName>
</protein>
<reference evidence="2" key="1">
    <citation type="submission" date="2023-02" db="EMBL/GenBank/DDBJ databases">
        <title>Colletotrichum kahawae CIFC_Que2 genome sequencing and assembly.</title>
        <authorList>
            <person name="Baroncelli R."/>
        </authorList>
    </citation>
    <scope>NUCLEOTIDE SEQUENCE</scope>
    <source>
        <strain evidence="2">CIFC_Que2</strain>
    </source>
</reference>
<sequence length="367" mass="39359">MSARSVSTFTPSVNTSSECTSTADNHKLMILAEATIKMPAMMQKAEATAAAEAAGAAETLVSLSKSPGYCKVHWGTVLGSSTNKNKPPKNANGRTPLPSGRGEFGLQSYEPATISKTAMESSAASQNAFHPVRAASPESEKELKTAPYYAAVSQNTPQALSEEAAEPALKQDADKIKKEKLECFCSKCMRGSATGQMFSRTTWIEHQRAEKRQNEGKPAGVKCSRCTKLRKDCMVDNTGKSCAGCTWVKEKCCRDGQTSQRQRSGGDGKSQKKSRKVPVVDAVVPKQAKRKASEPMEGPKKAQKLADGARHTFTKAHVKAEPKEPSVCPNNVKATDGGNNMPVVGASRGSSQDDTKKKKRNGWTTVN</sequence>
<evidence type="ECO:0000256" key="1">
    <source>
        <dbReference type="SAM" id="MobiDB-lite"/>
    </source>
</evidence>
<accession>A0AAD9YID7</accession>